<name>A0A1H6MHX2_9GAMM</name>
<sequence length="89" mass="9820">MLGYLFWSVAALFGAVWTIKILATITADKTNLRSRIFYSAMHAVLLCGACVMALGIFGVTLTWTGKLSILVVVLLHNGFSLWQISRNEN</sequence>
<evidence type="ECO:0000313" key="2">
    <source>
        <dbReference type="EMBL" id="SEI01261.1"/>
    </source>
</evidence>
<evidence type="ECO:0000256" key="1">
    <source>
        <dbReference type="SAM" id="Phobius"/>
    </source>
</evidence>
<proteinExistence type="predicted"/>
<keyword evidence="1" id="KW-0472">Membrane</keyword>
<reference evidence="3" key="1">
    <citation type="submission" date="2016-10" db="EMBL/GenBank/DDBJ databases">
        <authorList>
            <person name="Varghese N."/>
            <person name="Submissions S."/>
        </authorList>
    </citation>
    <scope>NUCLEOTIDE SEQUENCE [LARGE SCALE GENOMIC DNA]</scope>
    <source>
        <strain evidence="3">DSM 17616</strain>
    </source>
</reference>
<keyword evidence="1" id="KW-1133">Transmembrane helix</keyword>
<dbReference type="Proteomes" id="UP000199371">
    <property type="component" value="Unassembled WGS sequence"/>
</dbReference>
<dbReference type="STRING" id="173990.SAMN05660691_02787"/>
<feature type="transmembrane region" description="Helical" evidence="1">
    <location>
        <begin position="37"/>
        <end position="61"/>
    </location>
</feature>
<evidence type="ECO:0000313" key="3">
    <source>
        <dbReference type="Proteomes" id="UP000199371"/>
    </source>
</evidence>
<keyword evidence="1" id="KW-0812">Transmembrane</keyword>
<protein>
    <submittedName>
        <fullName evidence="2">Uncharacterized protein</fullName>
    </submittedName>
</protein>
<dbReference type="AlphaFoldDB" id="A0A1H6MHX2"/>
<feature type="transmembrane region" description="Helical" evidence="1">
    <location>
        <begin position="6"/>
        <end position="25"/>
    </location>
</feature>
<dbReference type="EMBL" id="FNXF01000011">
    <property type="protein sequence ID" value="SEI01261.1"/>
    <property type="molecule type" value="Genomic_DNA"/>
</dbReference>
<organism evidence="2 3">
    <name type="scientific">Rheinheimera pacifica</name>
    <dbReference type="NCBI Taxonomy" id="173990"/>
    <lineage>
        <taxon>Bacteria</taxon>
        <taxon>Pseudomonadati</taxon>
        <taxon>Pseudomonadota</taxon>
        <taxon>Gammaproteobacteria</taxon>
        <taxon>Chromatiales</taxon>
        <taxon>Chromatiaceae</taxon>
        <taxon>Rheinheimera</taxon>
    </lineage>
</organism>
<keyword evidence="3" id="KW-1185">Reference proteome</keyword>
<gene>
    <name evidence="2" type="ORF">SAMN05660691_02787</name>
</gene>
<accession>A0A1H6MHX2</accession>